<sequence>MPLTDSTCAIDTSGAGVLFDLQAVMDVSRVGMTMPIMIRAQAEERVHGMFIMSPSVTRA</sequence>
<evidence type="ECO:0000313" key="1">
    <source>
        <dbReference type="EMBL" id="PDH36788.1"/>
    </source>
</evidence>
<name>A0A2A5WKI9_9GAMM</name>
<accession>A0A2A5WKI9</accession>
<dbReference type="EMBL" id="NTKD01000060">
    <property type="protein sequence ID" value="PDH36788.1"/>
    <property type="molecule type" value="Genomic_DNA"/>
</dbReference>
<reference evidence="1 2" key="1">
    <citation type="submission" date="2017-08" db="EMBL/GenBank/DDBJ databases">
        <title>Fine stratification of microbial communities through a metagenomic profile of the photic zone.</title>
        <authorList>
            <person name="Haro-Moreno J.M."/>
            <person name="Lopez-Perez M."/>
            <person name="De La Torre J."/>
            <person name="Picazo A."/>
            <person name="Camacho A."/>
            <person name="Rodriguez-Valera F."/>
        </authorList>
    </citation>
    <scope>NUCLEOTIDE SEQUENCE [LARGE SCALE GENOMIC DNA]</scope>
    <source>
        <strain evidence="1">MED-G24</strain>
    </source>
</reference>
<comment type="caution">
    <text evidence="1">The sequence shown here is derived from an EMBL/GenBank/DDBJ whole genome shotgun (WGS) entry which is preliminary data.</text>
</comment>
<protein>
    <submittedName>
        <fullName evidence="1">Uncharacterized protein</fullName>
    </submittedName>
</protein>
<gene>
    <name evidence="1" type="ORF">CNE99_09130</name>
</gene>
<dbReference type="AlphaFoldDB" id="A0A2A5WKI9"/>
<dbReference type="Proteomes" id="UP000219327">
    <property type="component" value="Unassembled WGS sequence"/>
</dbReference>
<proteinExistence type="predicted"/>
<evidence type="ECO:0000313" key="2">
    <source>
        <dbReference type="Proteomes" id="UP000219327"/>
    </source>
</evidence>
<organism evidence="1 2">
    <name type="scientific">OM182 bacterium MED-G24</name>
    <dbReference type="NCBI Taxonomy" id="1986255"/>
    <lineage>
        <taxon>Bacteria</taxon>
        <taxon>Pseudomonadati</taxon>
        <taxon>Pseudomonadota</taxon>
        <taxon>Gammaproteobacteria</taxon>
        <taxon>OMG group</taxon>
        <taxon>OM182 clade</taxon>
    </lineage>
</organism>